<evidence type="ECO:0000256" key="1">
    <source>
        <dbReference type="ARBA" id="ARBA00023002"/>
    </source>
</evidence>
<feature type="domain" description="FAD dependent oxidoreductase" evidence="2">
    <location>
        <begin position="5"/>
        <end position="70"/>
    </location>
</feature>
<comment type="caution">
    <text evidence="3">The sequence shown here is derived from an EMBL/GenBank/DDBJ whole genome shotgun (WGS) entry which is preliminary data.</text>
</comment>
<dbReference type="Gene3D" id="3.30.9.10">
    <property type="entry name" value="D-Amino Acid Oxidase, subunit A, domain 2"/>
    <property type="match status" value="1"/>
</dbReference>
<dbReference type="Proteomes" id="UP000630142">
    <property type="component" value="Unassembled WGS sequence"/>
</dbReference>
<dbReference type="InterPro" id="IPR036188">
    <property type="entry name" value="FAD/NAD-bd_sf"/>
</dbReference>
<dbReference type="Gene3D" id="3.50.50.60">
    <property type="entry name" value="FAD/NAD(P)-binding domain"/>
    <property type="match status" value="1"/>
</dbReference>
<evidence type="ECO:0000259" key="2">
    <source>
        <dbReference type="Pfam" id="PF01266"/>
    </source>
</evidence>
<dbReference type="EMBL" id="BMZQ01000002">
    <property type="protein sequence ID" value="GHD19479.1"/>
    <property type="molecule type" value="Genomic_DNA"/>
</dbReference>
<dbReference type="Pfam" id="PF01266">
    <property type="entry name" value="DAO"/>
    <property type="match status" value="1"/>
</dbReference>
<reference evidence="3" key="2">
    <citation type="submission" date="2020-09" db="EMBL/GenBank/DDBJ databases">
        <authorList>
            <person name="Sun Q."/>
            <person name="Kim S."/>
        </authorList>
    </citation>
    <scope>NUCLEOTIDE SEQUENCE</scope>
    <source>
        <strain evidence="3">KCTC 42249</strain>
    </source>
</reference>
<name>A0A8J3DS86_9HYPH</name>
<evidence type="ECO:0000313" key="3">
    <source>
        <dbReference type="EMBL" id="GHD19479.1"/>
    </source>
</evidence>
<sequence length="116" mass="12845">MAEVHRRSLDARFPELAGVPFEYSWTGRICLSRNHVPAFGEIEEGLYSACCENGLGTVKSTLAGVMAAELATNRRTQQLIEFMDHPEPSRLPPEPFATVGINSVIRMQELRAGREG</sequence>
<protein>
    <recommendedName>
        <fullName evidence="2">FAD dependent oxidoreductase domain-containing protein</fullName>
    </recommendedName>
</protein>
<evidence type="ECO:0000313" key="4">
    <source>
        <dbReference type="Proteomes" id="UP000630142"/>
    </source>
</evidence>
<organism evidence="3 4">
    <name type="scientific">Tianweitania populi</name>
    <dbReference type="NCBI Taxonomy" id="1607949"/>
    <lineage>
        <taxon>Bacteria</taxon>
        <taxon>Pseudomonadati</taxon>
        <taxon>Pseudomonadota</taxon>
        <taxon>Alphaproteobacteria</taxon>
        <taxon>Hyphomicrobiales</taxon>
        <taxon>Phyllobacteriaceae</taxon>
        <taxon>Tianweitania</taxon>
    </lineage>
</organism>
<keyword evidence="1" id="KW-0560">Oxidoreductase</keyword>
<keyword evidence="4" id="KW-1185">Reference proteome</keyword>
<dbReference type="AlphaFoldDB" id="A0A8J3DS86"/>
<gene>
    <name evidence="3" type="ORF">GCM10016234_31220</name>
</gene>
<dbReference type="InterPro" id="IPR006076">
    <property type="entry name" value="FAD-dep_OxRdtase"/>
</dbReference>
<dbReference type="GO" id="GO:0016491">
    <property type="term" value="F:oxidoreductase activity"/>
    <property type="evidence" value="ECO:0007669"/>
    <property type="project" value="UniProtKB-KW"/>
</dbReference>
<proteinExistence type="predicted"/>
<accession>A0A8J3DS86</accession>
<reference evidence="3" key="1">
    <citation type="journal article" date="2014" name="Int. J. Syst. Evol. Microbiol.">
        <title>Complete genome sequence of Corynebacterium casei LMG S-19264T (=DSM 44701T), isolated from a smear-ripened cheese.</title>
        <authorList>
            <consortium name="US DOE Joint Genome Institute (JGI-PGF)"/>
            <person name="Walter F."/>
            <person name="Albersmeier A."/>
            <person name="Kalinowski J."/>
            <person name="Ruckert C."/>
        </authorList>
    </citation>
    <scope>NUCLEOTIDE SEQUENCE</scope>
    <source>
        <strain evidence="3">KCTC 42249</strain>
    </source>
</reference>